<reference evidence="2" key="1">
    <citation type="submission" date="2021-02" db="EMBL/GenBank/DDBJ databases">
        <title>First Annotated Genome of the Yellow-green Alga Tribonema minus.</title>
        <authorList>
            <person name="Mahan K.M."/>
        </authorList>
    </citation>
    <scope>NUCLEOTIDE SEQUENCE</scope>
    <source>
        <strain evidence="2">UTEX B ZZ1240</strain>
    </source>
</reference>
<dbReference type="InterPro" id="IPR039341">
    <property type="entry name" value="CFAP99"/>
</dbReference>
<dbReference type="PANTHER" id="PTHR34649:SF1">
    <property type="entry name" value="CILIA- AND FLAGELLA-ASSOCIATED PROTEIN 99"/>
    <property type="match status" value="1"/>
</dbReference>
<evidence type="ECO:0000313" key="2">
    <source>
        <dbReference type="EMBL" id="KAG5192900.1"/>
    </source>
</evidence>
<dbReference type="OrthoDB" id="10262255at2759"/>
<proteinExistence type="predicted"/>
<gene>
    <name evidence="2" type="ORF">JKP88DRAFT_156539</name>
</gene>
<dbReference type="AlphaFoldDB" id="A0A835ZFS9"/>
<dbReference type="PANTHER" id="PTHR34649">
    <property type="entry name" value="CILIA- AND FLAGELLA-ASSOCIATED PROTEIN 99"/>
    <property type="match status" value="1"/>
</dbReference>
<feature type="coiled-coil region" evidence="1">
    <location>
        <begin position="616"/>
        <end position="679"/>
    </location>
</feature>
<sequence length="686" mass="77437">MTAPKRESVKKQQQQQKPQVVDRAVELLCSFNPIRQTVSAFADDNLHWREGDEHAPSDAVFLRQVLYGCVRCKEPLKIFLAHMFSDLAASIERADYTLYMVLGYLLLFRLDELGFDKFRAITHHEDPLKICALLQYVTDRKRMQGPITQDWLTVFDLKYINDVMLGALERSSDAIAEHCALLQVKTYGKQRRRSTSTDATAEALRSVPARPATIAQPFNLTRPNPRRVPEPMKIEAVFKTGPDPRYLDRAKDLQAIAEENAERLAQTKAATAKKYEEAEAQGLGEFKLHETRNTVDAKRKEIEAQRAAELQFSRRPAKPPPQFSDTAAEVRLNLGAILREDALLKKKQAEDASLIKAYESELRDSTEYIRWQTSMREKDAQLKLEQTERKRQQAKASQAAARAALIGQDAANHELAQCIKAEKAVMAQQRRAEEELKLMINKQVVKQVTEVRGTAPKEAVARTLQQRRQAKEHLTAQLEEGRRRRQWEASAEFKEVQERVLRLRQDEVHSVRVKVFNPTESSGLMLLNEMSLAETRERLAMNKMRERQEEAERRRQILADKAAKQADLQKAIASISEAREAAAAAKAAARAKASAAAEAAEQRQKLPLQAKSAELLETLEAKRDRRQAELQSLEQQEAERQKAALYLGAAAAGSSARAMQDLLKGAERAERNRQALAAAEAQAAGM</sequence>
<feature type="coiled-coil region" evidence="1">
    <location>
        <begin position="247"/>
        <end position="308"/>
    </location>
</feature>
<accession>A0A835ZFS9</accession>
<evidence type="ECO:0000256" key="1">
    <source>
        <dbReference type="SAM" id="Coils"/>
    </source>
</evidence>
<dbReference type="EMBL" id="JAFCMP010000001">
    <property type="protein sequence ID" value="KAG5192900.1"/>
    <property type="molecule type" value="Genomic_DNA"/>
</dbReference>
<feature type="coiled-coil region" evidence="1">
    <location>
        <begin position="375"/>
        <end position="404"/>
    </location>
</feature>
<keyword evidence="3" id="KW-1185">Reference proteome</keyword>
<keyword evidence="1" id="KW-0175">Coiled coil</keyword>
<dbReference type="Proteomes" id="UP000664859">
    <property type="component" value="Unassembled WGS sequence"/>
</dbReference>
<name>A0A835ZFS9_9STRA</name>
<comment type="caution">
    <text evidence="2">The sequence shown here is derived from an EMBL/GenBank/DDBJ whole genome shotgun (WGS) entry which is preliminary data.</text>
</comment>
<evidence type="ECO:0000313" key="3">
    <source>
        <dbReference type="Proteomes" id="UP000664859"/>
    </source>
</evidence>
<protein>
    <submittedName>
        <fullName evidence="2">Uncharacterized protein</fullName>
    </submittedName>
</protein>
<feature type="coiled-coil region" evidence="1">
    <location>
        <begin position="541"/>
        <end position="588"/>
    </location>
</feature>
<organism evidence="2 3">
    <name type="scientific">Tribonema minus</name>
    <dbReference type="NCBI Taxonomy" id="303371"/>
    <lineage>
        <taxon>Eukaryota</taxon>
        <taxon>Sar</taxon>
        <taxon>Stramenopiles</taxon>
        <taxon>Ochrophyta</taxon>
        <taxon>PX clade</taxon>
        <taxon>Xanthophyceae</taxon>
        <taxon>Tribonematales</taxon>
        <taxon>Tribonemataceae</taxon>
        <taxon>Tribonema</taxon>
    </lineage>
</organism>